<accession>A0A8B8FVQ6</accession>
<dbReference type="AlphaFoldDB" id="A0A8B8FVQ6"/>
<feature type="domain" description="CN hydrolase" evidence="6">
    <location>
        <begin position="9"/>
        <end position="254"/>
    </location>
</feature>
<sequence length="282" mass="31792">MAPSKSSGFRVACIQMSVVNDKAKNLAVAVTRIEQAKQNGCTLAILPECFNGLYEIDLFRKNAEVIPSGETCKALSQAAKSNQIYVVGGSIPELYNDKVYNTCTVWDPNGKLIATHRKVHLFEVNIPGKTCYREVNGMTPGNTLNTFQLDRFKVGLGICHDIRFPEMAELYRKQECDMLIYPGNFCMNLGPLHWSLLTRSRALDTQTFVAFVSSARVPHPTYITYGHSQIANPWGEVIGEADEKDTDLYVDLDFSVRENMRQQVPTEKQKRNDIYDVILKKN</sequence>
<gene>
    <name evidence="8" type="primary">LOC112686714</name>
</gene>
<dbReference type="PROSITE" id="PS50263">
    <property type="entry name" value="CN_HYDROLASE"/>
    <property type="match status" value="1"/>
</dbReference>
<dbReference type="GO" id="GO:0050152">
    <property type="term" value="F:omega-amidase activity"/>
    <property type="evidence" value="ECO:0007669"/>
    <property type="project" value="UniProtKB-EC"/>
</dbReference>
<comment type="catalytic activity">
    <reaction evidence="2">
        <text>2-oxoglutaramate + H2O = 2-oxoglutarate + NH4(+)</text>
        <dbReference type="Rhea" id="RHEA:32963"/>
        <dbReference type="ChEBI" id="CHEBI:15377"/>
        <dbReference type="ChEBI" id="CHEBI:16769"/>
        <dbReference type="ChEBI" id="CHEBI:16810"/>
        <dbReference type="ChEBI" id="CHEBI:28938"/>
        <dbReference type="EC" id="3.5.1.3"/>
    </reaction>
    <physiologicalReaction direction="left-to-right" evidence="2">
        <dbReference type="Rhea" id="RHEA:32964"/>
    </physiologicalReaction>
</comment>
<dbReference type="GO" id="GO:0006541">
    <property type="term" value="P:glutamine metabolic process"/>
    <property type="evidence" value="ECO:0007669"/>
    <property type="project" value="TreeGrafter"/>
</dbReference>
<dbReference type="SUPFAM" id="SSF56317">
    <property type="entry name" value="Carbon-nitrogen hydrolase"/>
    <property type="match status" value="1"/>
</dbReference>
<dbReference type="Gene3D" id="3.60.110.10">
    <property type="entry name" value="Carbon-nitrogen hydrolase"/>
    <property type="match status" value="1"/>
</dbReference>
<dbReference type="InterPro" id="IPR036526">
    <property type="entry name" value="C-N_Hydrolase_sf"/>
</dbReference>
<dbReference type="InterPro" id="IPR003010">
    <property type="entry name" value="C-N_Hydrolase"/>
</dbReference>
<reference evidence="8" key="1">
    <citation type="submission" date="2025-08" db="UniProtKB">
        <authorList>
            <consortium name="RefSeq"/>
        </authorList>
    </citation>
    <scope>IDENTIFICATION</scope>
    <source>
        <tissue evidence="8">Whole body</tissue>
    </source>
</reference>
<proteinExistence type="predicted"/>
<evidence type="ECO:0000259" key="6">
    <source>
        <dbReference type="PROSITE" id="PS50263"/>
    </source>
</evidence>
<protein>
    <recommendedName>
        <fullName evidence="3">omega-amidase</fullName>
        <ecNumber evidence="3">3.5.1.3</ecNumber>
    </recommendedName>
    <alternativeName>
        <fullName evidence="4">Nitrilase homolog 2</fullName>
    </alternativeName>
</protein>
<evidence type="ECO:0000256" key="3">
    <source>
        <dbReference type="ARBA" id="ARBA00039118"/>
    </source>
</evidence>
<dbReference type="EC" id="3.5.1.3" evidence="3"/>
<keyword evidence="1" id="KW-0378">Hydrolase</keyword>
<dbReference type="GO" id="GO:0006528">
    <property type="term" value="P:asparagine metabolic process"/>
    <property type="evidence" value="ECO:0007669"/>
    <property type="project" value="TreeGrafter"/>
</dbReference>
<keyword evidence="7" id="KW-1185">Reference proteome</keyword>
<organism evidence="7 8">
    <name type="scientific">Sipha flava</name>
    <name type="common">yellow sugarcane aphid</name>
    <dbReference type="NCBI Taxonomy" id="143950"/>
    <lineage>
        <taxon>Eukaryota</taxon>
        <taxon>Metazoa</taxon>
        <taxon>Ecdysozoa</taxon>
        <taxon>Arthropoda</taxon>
        <taxon>Hexapoda</taxon>
        <taxon>Insecta</taxon>
        <taxon>Pterygota</taxon>
        <taxon>Neoptera</taxon>
        <taxon>Paraneoptera</taxon>
        <taxon>Hemiptera</taxon>
        <taxon>Sternorrhyncha</taxon>
        <taxon>Aphidomorpha</taxon>
        <taxon>Aphidoidea</taxon>
        <taxon>Aphididae</taxon>
        <taxon>Sipha</taxon>
    </lineage>
</organism>
<dbReference type="OrthoDB" id="10250282at2759"/>
<dbReference type="GO" id="GO:0005739">
    <property type="term" value="C:mitochondrion"/>
    <property type="evidence" value="ECO:0007669"/>
    <property type="project" value="TreeGrafter"/>
</dbReference>
<dbReference type="PANTHER" id="PTHR23088">
    <property type="entry name" value="NITRILASE-RELATED"/>
    <property type="match status" value="1"/>
</dbReference>
<name>A0A8B8FVQ6_9HEMI</name>
<comment type="catalytic activity">
    <reaction evidence="5">
        <text>2-oxosuccinamate + H2O = oxaloacetate + NH4(+)</text>
        <dbReference type="Rhea" id="RHEA:59412"/>
        <dbReference type="ChEBI" id="CHEBI:15377"/>
        <dbReference type="ChEBI" id="CHEBI:16452"/>
        <dbReference type="ChEBI" id="CHEBI:28938"/>
        <dbReference type="ChEBI" id="CHEBI:57735"/>
        <dbReference type="EC" id="3.5.1.3"/>
    </reaction>
    <physiologicalReaction direction="left-to-right" evidence="5">
        <dbReference type="Rhea" id="RHEA:59413"/>
    </physiologicalReaction>
</comment>
<dbReference type="InterPro" id="IPR045254">
    <property type="entry name" value="Nit1/2_C-N_Hydrolase"/>
</dbReference>
<evidence type="ECO:0000313" key="7">
    <source>
        <dbReference type="Proteomes" id="UP000694846"/>
    </source>
</evidence>
<dbReference type="GO" id="GO:0006107">
    <property type="term" value="P:oxaloacetate metabolic process"/>
    <property type="evidence" value="ECO:0007669"/>
    <property type="project" value="TreeGrafter"/>
</dbReference>
<dbReference type="CDD" id="cd07572">
    <property type="entry name" value="nit"/>
    <property type="match status" value="1"/>
</dbReference>
<dbReference type="GeneID" id="112686714"/>
<evidence type="ECO:0000256" key="2">
    <source>
        <dbReference type="ARBA" id="ARBA00036637"/>
    </source>
</evidence>
<evidence type="ECO:0000256" key="5">
    <source>
        <dbReference type="ARBA" id="ARBA00048745"/>
    </source>
</evidence>
<dbReference type="Proteomes" id="UP000694846">
    <property type="component" value="Unplaced"/>
</dbReference>
<dbReference type="Pfam" id="PF00795">
    <property type="entry name" value="CN_hydrolase"/>
    <property type="match status" value="1"/>
</dbReference>
<evidence type="ECO:0000313" key="8">
    <source>
        <dbReference type="RefSeq" id="XP_025414912.1"/>
    </source>
</evidence>
<evidence type="ECO:0000256" key="4">
    <source>
        <dbReference type="ARBA" id="ARBA00041576"/>
    </source>
</evidence>
<dbReference type="RefSeq" id="XP_025414912.1">
    <property type="nucleotide sequence ID" value="XM_025559127.1"/>
</dbReference>
<evidence type="ECO:0000256" key="1">
    <source>
        <dbReference type="ARBA" id="ARBA00022801"/>
    </source>
</evidence>
<dbReference type="PANTHER" id="PTHR23088:SF30">
    <property type="entry name" value="OMEGA-AMIDASE NIT2"/>
    <property type="match status" value="1"/>
</dbReference>